<dbReference type="Pfam" id="PF01965">
    <property type="entry name" value="DJ-1_PfpI"/>
    <property type="match status" value="1"/>
</dbReference>
<dbReference type="SUPFAM" id="SSF52317">
    <property type="entry name" value="Class I glutamine amidotransferase-like"/>
    <property type="match status" value="1"/>
</dbReference>
<dbReference type="OrthoDB" id="543156at2759"/>
<name>A0A9W8YGT1_9PLEO</name>
<dbReference type="Gene3D" id="3.40.50.880">
    <property type="match status" value="1"/>
</dbReference>
<feature type="domain" description="DJ-1/PfpI" evidence="1">
    <location>
        <begin position="6"/>
        <end position="153"/>
    </location>
</feature>
<evidence type="ECO:0000313" key="2">
    <source>
        <dbReference type="EMBL" id="KAJ4375959.1"/>
    </source>
</evidence>
<keyword evidence="3" id="KW-1185">Reference proteome</keyword>
<evidence type="ECO:0000313" key="3">
    <source>
        <dbReference type="Proteomes" id="UP001140560"/>
    </source>
</evidence>
<proteinExistence type="predicted"/>
<dbReference type="PANTHER" id="PTHR43130">
    <property type="entry name" value="ARAC-FAMILY TRANSCRIPTIONAL REGULATOR"/>
    <property type="match status" value="1"/>
</dbReference>
<dbReference type="InterPro" id="IPR052158">
    <property type="entry name" value="INH-QAR"/>
</dbReference>
<evidence type="ECO:0000259" key="1">
    <source>
        <dbReference type="Pfam" id="PF01965"/>
    </source>
</evidence>
<dbReference type="InterPro" id="IPR029062">
    <property type="entry name" value="Class_I_gatase-like"/>
</dbReference>
<dbReference type="PANTHER" id="PTHR43130:SF3">
    <property type="entry name" value="HTH-TYPE TRANSCRIPTIONAL REGULATOR RV1931C"/>
    <property type="match status" value="1"/>
</dbReference>
<reference evidence="2" key="1">
    <citation type="submission" date="2022-10" db="EMBL/GenBank/DDBJ databases">
        <title>Tapping the CABI collections for fungal endophytes: first genome assemblies for Collariella, Neodidymelliopsis, Ascochyta clinopodiicola, Didymella pomorum, Didymosphaeria variabile, Neocosmospora piperis and Neocucurbitaria cava.</title>
        <authorList>
            <person name="Hill R."/>
        </authorList>
    </citation>
    <scope>NUCLEOTIDE SEQUENCE</scope>
    <source>
        <strain evidence="2">IMI 356814</strain>
    </source>
</reference>
<sequence>MSGPFKVAVYLYTNADILDFSGPVEVYSTRPFDGVGPFTVTTFAHHTPIKTDSGALEYNPNTTFAEIESKIEDYDILVIPGAAFDVIMNMIKSEEGKQLSALLNKFAASKPREETGKRVLQSVCSGSILVAASGLLANRTATTHHLGLDMLKQVADEAAGGQSNINVVRKRWVDAGTTDAGVRIVLAGGVSSGIDTSLWVVEQVAGKQAADWAAEIAEFERRDAAWGVEA</sequence>
<dbReference type="InterPro" id="IPR002818">
    <property type="entry name" value="DJ-1/PfpI"/>
</dbReference>
<gene>
    <name evidence="2" type="ORF">N0V83_001239</name>
</gene>
<comment type="caution">
    <text evidence="2">The sequence shown here is derived from an EMBL/GenBank/DDBJ whole genome shotgun (WGS) entry which is preliminary data.</text>
</comment>
<dbReference type="AlphaFoldDB" id="A0A9W8YGT1"/>
<dbReference type="EMBL" id="JAPEUY010000002">
    <property type="protein sequence ID" value="KAJ4375959.1"/>
    <property type="molecule type" value="Genomic_DNA"/>
</dbReference>
<protein>
    <recommendedName>
        <fullName evidence="1">DJ-1/PfpI domain-containing protein</fullName>
    </recommendedName>
</protein>
<organism evidence="2 3">
    <name type="scientific">Neocucurbitaria cava</name>
    <dbReference type="NCBI Taxonomy" id="798079"/>
    <lineage>
        <taxon>Eukaryota</taxon>
        <taxon>Fungi</taxon>
        <taxon>Dikarya</taxon>
        <taxon>Ascomycota</taxon>
        <taxon>Pezizomycotina</taxon>
        <taxon>Dothideomycetes</taxon>
        <taxon>Pleosporomycetidae</taxon>
        <taxon>Pleosporales</taxon>
        <taxon>Pleosporineae</taxon>
        <taxon>Cucurbitariaceae</taxon>
        <taxon>Neocucurbitaria</taxon>
    </lineage>
</organism>
<accession>A0A9W8YGT1</accession>
<dbReference type="Proteomes" id="UP001140560">
    <property type="component" value="Unassembled WGS sequence"/>
</dbReference>